<evidence type="ECO:0000313" key="4">
    <source>
        <dbReference type="EMBL" id="AGX06366.1"/>
    </source>
</evidence>
<dbReference type="InterPro" id="IPR003305">
    <property type="entry name" value="CenC_carb-bd"/>
</dbReference>
<dbReference type="SUPFAM" id="SSF49785">
    <property type="entry name" value="Galactose-binding domain-like"/>
    <property type="match status" value="1"/>
</dbReference>
<dbReference type="Gene3D" id="2.60.120.260">
    <property type="entry name" value="Galactose-binding domain-like"/>
    <property type="match status" value="1"/>
</dbReference>
<dbReference type="InterPro" id="IPR011047">
    <property type="entry name" value="Quinoprotein_ADH-like_sf"/>
</dbReference>
<dbReference type="InterPro" id="IPR015943">
    <property type="entry name" value="WD40/YVTN_repeat-like_dom_sf"/>
</dbReference>
<keyword evidence="5" id="KW-1185">Reference proteome</keyword>
<dbReference type="RefSeq" id="WP_009792860.1">
    <property type="nucleotide sequence ID" value="NC_022524.1"/>
</dbReference>
<dbReference type="SUPFAM" id="SSF50998">
    <property type="entry name" value="Quinoprotein alcohol dehydrogenase-like"/>
    <property type="match status" value="2"/>
</dbReference>
<dbReference type="GO" id="GO:0016798">
    <property type="term" value="F:hydrolase activity, acting on glycosyl bonds"/>
    <property type="evidence" value="ECO:0007669"/>
    <property type="project" value="InterPro"/>
</dbReference>
<evidence type="ECO:0000256" key="2">
    <source>
        <dbReference type="SAM" id="SignalP"/>
    </source>
</evidence>
<dbReference type="PATRIC" id="fig|1367477.3.peg.4520"/>
<gene>
    <name evidence="4" type="ORF">N288_22635</name>
</gene>
<dbReference type="PANTHER" id="PTHR40274">
    <property type="entry name" value="VIRGINIAMYCIN B LYASE"/>
    <property type="match status" value="1"/>
</dbReference>
<dbReference type="KEGG" id="bif:N288_22635"/>
<evidence type="ECO:0000313" key="5">
    <source>
        <dbReference type="Proteomes" id="UP000017805"/>
    </source>
</evidence>
<feature type="chain" id="PRO_5038522366" description="CBM-cenC domain-containing protein" evidence="2">
    <location>
        <begin position="27"/>
        <end position="943"/>
    </location>
</feature>
<accession>U5LI59</accession>
<name>U5LI59_9BACI</name>
<dbReference type="AlphaFoldDB" id="U5LI59"/>
<dbReference type="Proteomes" id="UP000017805">
    <property type="component" value="Chromosome"/>
</dbReference>
<feature type="signal peptide" evidence="2">
    <location>
        <begin position="1"/>
        <end position="26"/>
    </location>
</feature>
<sequence>MKNKRSGFFIVVCGFLLFQMFGQTLAQKAGAAPENGLVLENAGFEEEQTDGTIPGWTQSFGTEGISVVNTEQASGAKSLEIKDSGSGNYGLISDQVPVNPGWQYTASAKMKSTGGSGEIYIRFFDSKGSYITGFNKAVNGPVDEWSEIKVSADAPANAVYAAVLFYSGKANTGTFYFDEALLTEAKPIMPIGEEAENLGVQVSKTTVMLGDIGKDANGNDVLYTVVAGAPAKFAIVDVETEELIKSYPLEDTSGAWGVKVAADGSVYLGGYNQGYLYRYLPETDSLVNLGHPVKTTDAVLYPMDISSDGKIYGGTYGSGSVYEYDPDSGQFTNFGTMAEGQSWVRSTAYDEKNQRIYAGVGSKAHLIEYDIKTGTKRNILPSQYADIISVYDLNLIQGKLFAQKESSYEMFIIDTESGELVEAMNEDTGLKTFDIPESSRGISGKSPVGEKVYFTHLGILHEYDLKKNSFKSLGADLKGSAISYKFLQLKEEGFPGYTLVGLSGNGGKLYKYNLETGKLKLTDLALPAEPVQIHELAKGPDGKIYSTGYLPGNMGAYIPTSGKNIVFDGIGQSEGTATLNGKMYLGIYPNARIYEFDPFKEWNRTDSDSLNPGLLFSLEKNEQIPGYTPQDRPFAMLGVPEHNQLFIGTVPKNGNLGGALAIYEPGTGKEPDVYWNIMQDQSIVSLTHIGGKVFGGTTVAGGQGSVPATSEAKLFVWDIENKQKTAELIPVPGKKAITALTIGADGNIWGMADGTLFALDPESIEVIASYQLDDKTSSNWRNASLEIGTDGNIYGIIGRKFFKFNPQNGMQEFIAGDVDHLAQDDFGSFYLSSGIHLYKYSDENLLGRLKGAEIIVEKQRLTAGDSLSVKVKGILDNGKSTFELDGAVISYKVGKEKVLSVEDGIIKALKSGKTEISAVVELDGAVAEAPPVSIWVNNKGGRK</sequence>
<dbReference type="OrthoDB" id="843723at2"/>
<keyword evidence="1" id="KW-0378">Hydrolase</keyword>
<dbReference type="Pfam" id="PF02018">
    <property type="entry name" value="CBM_4_9"/>
    <property type="match status" value="1"/>
</dbReference>
<protein>
    <recommendedName>
        <fullName evidence="3">CBM-cenC domain-containing protein</fullName>
    </recommendedName>
</protein>
<proteinExistence type="predicted"/>
<dbReference type="InterPro" id="IPR008979">
    <property type="entry name" value="Galactose-bd-like_sf"/>
</dbReference>
<organism evidence="4 5">
    <name type="scientific">Bacillus infantis NRRL B-14911</name>
    <dbReference type="NCBI Taxonomy" id="1367477"/>
    <lineage>
        <taxon>Bacteria</taxon>
        <taxon>Bacillati</taxon>
        <taxon>Bacillota</taxon>
        <taxon>Bacilli</taxon>
        <taxon>Bacillales</taxon>
        <taxon>Bacillaceae</taxon>
        <taxon>Bacillus</taxon>
    </lineage>
</organism>
<dbReference type="InterPro" id="IPR051344">
    <property type="entry name" value="Vgb"/>
</dbReference>
<dbReference type="HOGENOM" id="CLU_013714_0_0_9"/>
<dbReference type="PANTHER" id="PTHR40274:SF3">
    <property type="entry name" value="VIRGINIAMYCIN B LYASE"/>
    <property type="match status" value="1"/>
</dbReference>
<feature type="domain" description="CBM-cenC" evidence="3">
    <location>
        <begin position="39"/>
        <end position="158"/>
    </location>
</feature>
<dbReference type="EMBL" id="CP006643">
    <property type="protein sequence ID" value="AGX06366.1"/>
    <property type="molecule type" value="Genomic_DNA"/>
</dbReference>
<dbReference type="Gene3D" id="2.130.10.10">
    <property type="entry name" value="YVTN repeat-like/Quinoprotein amine dehydrogenase"/>
    <property type="match status" value="1"/>
</dbReference>
<dbReference type="STRING" id="1367477.N288_22635"/>
<evidence type="ECO:0000259" key="3">
    <source>
        <dbReference type="Pfam" id="PF02018"/>
    </source>
</evidence>
<keyword evidence="2" id="KW-0732">Signal</keyword>
<reference evidence="4 5" key="1">
    <citation type="submission" date="2013-07" db="EMBL/GenBank/DDBJ databases">
        <title>Complete genome sequence of Bacillus infantis NRRL B-14911 that has potential to induce cardiac disease by antigenic mimicry.</title>
        <authorList>
            <person name="Massilamany C."/>
            <person name="Smith T.P.L."/>
            <person name="Loy J.D."/>
            <person name="Barletta R."/>
            <person name="Reddy J."/>
        </authorList>
    </citation>
    <scope>NUCLEOTIDE SEQUENCE [LARGE SCALE GENOMIC DNA]</scope>
    <source>
        <strain evidence="4 5">NRRL B-14911</strain>
    </source>
</reference>
<evidence type="ECO:0000256" key="1">
    <source>
        <dbReference type="ARBA" id="ARBA00022801"/>
    </source>
</evidence>